<evidence type="ECO:0000259" key="1">
    <source>
        <dbReference type="PROSITE" id="PS50879"/>
    </source>
</evidence>
<dbReference type="Gene3D" id="3.30.420.10">
    <property type="entry name" value="Ribonuclease H-like superfamily/Ribonuclease H"/>
    <property type="match status" value="1"/>
</dbReference>
<proteinExistence type="predicted"/>
<name>A0AAV7PM04_PLEWA</name>
<dbReference type="InterPro" id="IPR002156">
    <property type="entry name" value="RNaseH_domain"/>
</dbReference>
<reference evidence="2" key="1">
    <citation type="journal article" date="2022" name="bioRxiv">
        <title>Sequencing and chromosome-scale assembly of the giantPleurodeles waltlgenome.</title>
        <authorList>
            <person name="Brown T."/>
            <person name="Elewa A."/>
            <person name="Iarovenko S."/>
            <person name="Subramanian E."/>
            <person name="Araus A.J."/>
            <person name="Petzold A."/>
            <person name="Susuki M."/>
            <person name="Suzuki K.-i.T."/>
            <person name="Hayashi T."/>
            <person name="Toyoda A."/>
            <person name="Oliveira C."/>
            <person name="Osipova E."/>
            <person name="Leigh N.D."/>
            <person name="Simon A."/>
            <person name="Yun M.H."/>
        </authorList>
    </citation>
    <scope>NUCLEOTIDE SEQUENCE</scope>
    <source>
        <strain evidence="2">20211129_DDA</strain>
        <tissue evidence="2">Liver</tissue>
    </source>
</reference>
<dbReference type="Proteomes" id="UP001066276">
    <property type="component" value="Chromosome 7"/>
</dbReference>
<keyword evidence="3" id="KW-1185">Reference proteome</keyword>
<dbReference type="SUPFAM" id="SSF53098">
    <property type="entry name" value="Ribonuclease H-like"/>
    <property type="match status" value="1"/>
</dbReference>
<dbReference type="AlphaFoldDB" id="A0AAV7PM04"/>
<dbReference type="GO" id="GO:0003676">
    <property type="term" value="F:nucleic acid binding"/>
    <property type="evidence" value="ECO:0007669"/>
    <property type="project" value="InterPro"/>
</dbReference>
<dbReference type="InterPro" id="IPR012337">
    <property type="entry name" value="RNaseH-like_sf"/>
</dbReference>
<organism evidence="2 3">
    <name type="scientific">Pleurodeles waltl</name>
    <name type="common">Iberian ribbed newt</name>
    <dbReference type="NCBI Taxonomy" id="8319"/>
    <lineage>
        <taxon>Eukaryota</taxon>
        <taxon>Metazoa</taxon>
        <taxon>Chordata</taxon>
        <taxon>Craniata</taxon>
        <taxon>Vertebrata</taxon>
        <taxon>Euteleostomi</taxon>
        <taxon>Amphibia</taxon>
        <taxon>Batrachia</taxon>
        <taxon>Caudata</taxon>
        <taxon>Salamandroidea</taxon>
        <taxon>Salamandridae</taxon>
        <taxon>Pleurodelinae</taxon>
        <taxon>Pleurodeles</taxon>
    </lineage>
</organism>
<accession>A0AAV7PM04</accession>
<sequence>MHSCILRWKRQGFLKSNGTPAMHRQLLEELIDALPLPAEVAVVQCTAHANGQDFVFRGNALADWAAKAAARGHPPAASTEAQQVPILLAHNLPTTEQSNGKDVETAPDPPPQHIIDDTQPYEHIAHLHLRKVQENAPDEEKELWKKRGVQLDPSDFIYRQAIAGKPVMPRALLQKTLDQLHFPTHVSRCPSPYKLTGLSQTPMN</sequence>
<protein>
    <recommendedName>
        <fullName evidence="1">RNase H type-1 domain-containing protein</fullName>
    </recommendedName>
</protein>
<evidence type="ECO:0000313" key="3">
    <source>
        <dbReference type="Proteomes" id="UP001066276"/>
    </source>
</evidence>
<gene>
    <name evidence="2" type="ORF">NDU88_006287</name>
</gene>
<comment type="caution">
    <text evidence="2">The sequence shown here is derived from an EMBL/GenBank/DDBJ whole genome shotgun (WGS) entry which is preliminary data.</text>
</comment>
<dbReference type="InterPro" id="IPR036397">
    <property type="entry name" value="RNaseH_sf"/>
</dbReference>
<feature type="domain" description="RNase H type-1" evidence="1">
    <location>
        <begin position="1"/>
        <end position="71"/>
    </location>
</feature>
<dbReference type="PROSITE" id="PS50879">
    <property type="entry name" value="RNASE_H_1"/>
    <property type="match status" value="1"/>
</dbReference>
<dbReference type="GO" id="GO:0004523">
    <property type="term" value="F:RNA-DNA hybrid ribonuclease activity"/>
    <property type="evidence" value="ECO:0007669"/>
    <property type="project" value="InterPro"/>
</dbReference>
<dbReference type="EMBL" id="JANPWB010000011">
    <property type="protein sequence ID" value="KAJ1127894.1"/>
    <property type="molecule type" value="Genomic_DNA"/>
</dbReference>
<evidence type="ECO:0000313" key="2">
    <source>
        <dbReference type="EMBL" id="KAJ1127894.1"/>
    </source>
</evidence>